<protein>
    <submittedName>
        <fullName evidence="3">Uncharacterized protein</fullName>
    </submittedName>
</protein>
<feature type="compositionally biased region" description="Basic and acidic residues" evidence="2">
    <location>
        <begin position="63"/>
        <end position="76"/>
    </location>
</feature>
<evidence type="ECO:0000313" key="3">
    <source>
        <dbReference type="EMBL" id="KIY62099.1"/>
    </source>
</evidence>
<feature type="region of interest" description="Disordered" evidence="2">
    <location>
        <begin position="131"/>
        <end position="152"/>
    </location>
</feature>
<evidence type="ECO:0000256" key="1">
    <source>
        <dbReference type="SAM" id="Coils"/>
    </source>
</evidence>
<accession>A0A0D7AW64</accession>
<reference evidence="3 4" key="1">
    <citation type="journal article" date="2015" name="Fungal Genet. Biol.">
        <title>Evolution of novel wood decay mechanisms in Agaricales revealed by the genome sequences of Fistulina hepatica and Cylindrobasidium torrendii.</title>
        <authorList>
            <person name="Floudas D."/>
            <person name="Held B.W."/>
            <person name="Riley R."/>
            <person name="Nagy L.G."/>
            <person name="Koehler G."/>
            <person name="Ransdell A.S."/>
            <person name="Younus H."/>
            <person name="Chow J."/>
            <person name="Chiniquy J."/>
            <person name="Lipzen A."/>
            <person name="Tritt A."/>
            <person name="Sun H."/>
            <person name="Haridas S."/>
            <person name="LaButti K."/>
            <person name="Ohm R.A."/>
            <person name="Kues U."/>
            <person name="Blanchette R.A."/>
            <person name="Grigoriev I.V."/>
            <person name="Minto R.E."/>
            <person name="Hibbett D.S."/>
        </authorList>
    </citation>
    <scope>NUCLEOTIDE SEQUENCE [LARGE SCALE GENOMIC DNA]</scope>
    <source>
        <strain evidence="3 4">FP15055 ss-10</strain>
    </source>
</reference>
<dbReference type="Proteomes" id="UP000054007">
    <property type="component" value="Unassembled WGS sequence"/>
</dbReference>
<evidence type="ECO:0000313" key="4">
    <source>
        <dbReference type="Proteomes" id="UP000054007"/>
    </source>
</evidence>
<dbReference type="EMBL" id="KN880825">
    <property type="protein sequence ID" value="KIY62099.1"/>
    <property type="molecule type" value="Genomic_DNA"/>
</dbReference>
<organism evidence="3 4">
    <name type="scientific">Cylindrobasidium torrendii FP15055 ss-10</name>
    <dbReference type="NCBI Taxonomy" id="1314674"/>
    <lineage>
        <taxon>Eukaryota</taxon>
        <taxon>Fungi</taxon>
        <taxon>Dikarya</taxon>
        <taxon>Basidiomycota</taxon>
        <taxon>Agaricomycotina</taxon>
        <taxon>Agaricomycetes</taxon>
        <taxon>Agaricomycetidae</taxon>
        <taxon>Agaricales</taxon>
        <taxon>Marasmiineae</taxon>
        <taxon>Physalacriaceae</taxon>
        <taxon>Cylindrobasidium</taxon>
    </lineage>
</organism>
<name>A0A0D7AW64_9AGAR</name>
<feature type="region of interest" description="Disordered" evidence="2">
    <location>
        <begin position="33"/>
        <end position="76"/>
    </location>
</feature>
<sequence length="152" mass="16968">MLSQTELIALGGYLDSAAELYEDLKQGRIEKKKKRNNVALESHSTKRKADEDSDGNEDNDNIATKESRRPTKRQRLDAQVENIEDTHSRVIQHANKAKQAQEKLNDYLDQSIELQRETLGVVKTMATAAMSRGNQDAVGSPAPEVDASNEDM</sequence>
<feature type="coiled-coil region" evidence="1">
    <location>
        <begin position="90"/>
        <end position="117"/>
    </location>
</feature>
<gene>
    <name evidence="3" type="ORF">CYLTODRAFT_414983</name>
</gene>
<dbReference type="AlphaFoldDB" id="A0A0D7AW64"/>
<keyword evidence="4" id="KW-1185">Reference proteome</keyword>
<feature type="compositionally biased region" description="Acidic residues" evidence="2">
    <location>
        <begin position="51"/>
        <end position="60"/>
    </location>
</feature>
<evidence type="ECO:0000256" key="2">
    <source>
        <dbReference type="SAM" id="MobiDB-lite"/>
    </source>
</evidence>
<keyword evidence="1" id="KW-0175">Coiled coil</keyword>
<proteinExistence type="predicted"/>